<dbReference type="EMBL" id="CP002432">
    <property type="protein sequence ID" value="ADU65354.1"/>
    <property type="molecule type" value="Genomic_DNA"/>
</dbReference>
<dbReference type="Proteomes" id="UP000002572">
    <property type="component" value="Chromosome"/>
</dbReference>
<dbReference type="InterPro" id="IPR000440">
    <property type="entry name" value="NADH_UbQ/plastoQ_OxRdtase_su3"/>
</dbReference>
<dbReference type="RefSeq" id="WP_013505242.1">
    <property type="nucleotide sequence ID" value="NC_014836.1"/>
</dbReference>
<evidence type="ECO:0000256" key="6">
    <source>
        <dbReference type="ARBA" id="ARBA00023136"/>
    </source>
</evidence>
<comment type="subunit">
    <text evidence="7">NDH-1 is composed of 14 different subunits. Subunits NuoA, H, J, K, L, M, N constitute the membrane sector of the complex.</text>
</comment>
<dbReference type="EC" id="7.1.1.-" evidence="7"/>
<keyword evidence="5 7" id="KW-1133">Transmembrane helix</keyword>
<protein>
    <recommendedName>
        <fullName evidence="7">NADH-quinone oxidoreductase subunit A</fullName>
        <ecNumber evidence="7">7.1.1.-</ecNumber>
    </recommendedName>
    <alternativeName>
        <fullName evidence="7">NADH dehydrogenase I subunit A</fullName>
    </alternativeName>
    <alternativeName>
        <fullName evidence="7">NDH-1 subunit A</fullName>
    </alternativeName>
    <alternativeName>
        <fullName evidence="7">NUO1</fullName>
    </alternativeName>
</protein>
<keyword evidence="3 7" id="KW-0813">Transport</keyword>
<dbReference type="AlphaFoldDB" id="E6W122"/>
<dbReference type="GO" id="GO:0048038">
    <property type="term" value="F:quinone binding"/>
    <property type="evidence" value="ECO:0007669"/>
    <property type="project" value="UniProtKB-KW"/>
</dbReference>
<evidence type="ECO:0000256" key="3">
    <source>
        <dbReference type="ARBA" id="ARBA00022448"/>
    </source>
</evidence>
<comment type="catalytic activity">
    <reaction evidence="7 8">
        <text>a quinone + NADH + 5 H(+)(in) = a quinol + NAD(+) + 4 H(+)(out)</text>
        <dbReference type="Rhea" id="RHEA:57888"/>
        <dbReference type="ChEBI" id="CHEBI:15378"/>
        <dbReference type="ChEBI" id="CHEBI:24646"/>
        <dbReference type="ChEBI" id="CHEBI:57540"/>
        <dbReference type="ChEBI" id="CHEBI:57945"/>
        <dbReference type="ChEBI" id="CHEBI:132124"/>
    </reaction>
</comment>
<evidence type="ECO:0000256" key="7">
    <source>
        <dbReference type="HAMAP-Rule" id="MF_01394"/>
    </source>
</evidence>
<feature type="transmembrane region" description="Helical" evidence="7">
    <location>
        <begin position="61"/>
        <end position="82"/>
    </location>
</feature>
<keyword evidence="6 7" id="KW-0472">Membrane</keyword>
<dbReference type="InterPro" id="IPR023043">
    <property type="entry name" value="NAD(P)H_OxRDtase_bac/plastid"/>
</dbReference>
<keyword evidence="4 7" id="KW-0812">Transmembrane</keyword>
<dbReference type="HAMAP" id="MF_01394">
    <property type="entry name" value="NDH1_NuoA"/>
    <property type="match status" value="1"/>
</dbReference>
<dbReference type="KEGG" id="din:Selin_0606"/>
<sequence>MVIDGYGPLLGIIAIGVILPTALVTLAWLLGPKFGTRLKYTTYECGMEPTSEAKSRYHIGYYLYALLFFVFEIEMIYIFPWAVAFHDLGLLALIEMFIFVAILVIALAYAWRKGGLQWT</sequence>
<keyword evidence="7 8" id="KW-0520">NAD</keyword>
<gene>
    <name evidence="7" type="primary">nuoA</name>
    <name evidence="9" type="ordered locus">Selin_0606</name>
</gene>
<dbReference type="PANTHER" id="PTHR11058">
    <property type="entry name" value="NADH-UBIQUINONE OXIDOREDUCTASE CHAIN 3"/>
    <property type="match status" value="1"/>
</dbReference>
<dbReference type="eggNOG" id="COG0838">
    <property type="taxonomic scope" value="Bacteria"/>
</dbReference>
<dbReference type="InParanoid" id="E6W122"/>
<evidence type="ECO:0000256" key="2">
    <source>
        <dbReference type="ARBA" id="ARBA00008472"/>
    </source>
</evidence>
<keyword evidence="7" id="KW-1278">Translocase</keyword>
<dbReference type="GO" id="GO:0050136">
    <property type="term" value="F:NADH dehydrogenase (quinone) (non-electrogenic) activity"/>
    <property type="evidence" value="ECO:0007669"/>
    <property type="project" value="UniProtKB-UniRule"/>
</dbReference>
<comment type="subcellular location">
    <subcellularLocation>
        <location evidence="7">Cell inner membrane</location>
        <topology evidence="7">Multi-pass membrane protein</topology>
    </subcellularLocation>
    <subcellularLocation>
        <location evidence="8">Cell membrane</location>
        <topology evidence="8">Multi-pass membrane protein</topology>
    </subcellularLocation>
    <subcellularLocation>
        <location evidence="1">Membrane</location>
        <topology evidence="1">Multi-pass membrane protein</topology>
    </subcellularLocation>
</comment>
<proteinExistence type="inferred from homology"/>
<evidence type="ECO:0000256" key="8">
    <source>
        <dbReference type="RuleBase" id="RU003639"/>
    </source>
</evidence>
<evidence type="ECO:0000313" key="10">
    <source>
        <dbReference type="Proteomes" id="UP000002572"/>
    </source>
</evidence>
<dbReference type="OrthoDB" id="9791970at2"/>
<keyword evidence="7 8" id="KW-0874">Quinone</keyword>
<feature type="transmembrane region" description="Helical" evidence="7">
    <location>
        <begin position="6"/>
        <end position="30"/>
    </location>
</feature>
<evidence type="ECO:0000313" key="9">
    <source>
        <dbReference type="EMBL" id="ADU65354.1"/>
    </source>
</evidence>
<feature type="transmembrane region" description="Helical" evidence="7">
    <location>
        <begin position="88"/>
        <end position="111"/>
    </location>
</feature>
<keyword evidence="7" id="KW-0997">Cell inner membrane</keyword>
<name>E6W122_DESIS</name>
<comment type="function">
    <text evidence="7">NDH-1 shuttles electrons from NADH, via FMN and iron-sulfur (Fe-S) centers, to quinones in the respiratory chain. The immediate electron acceptor for the enzyme in this species is believed to be ubiquinone. Couples the redox reaction to proton translocation (for every two electrons transferred, four hydrogen ions are translocated across the cytoplasmic membrane), and thus conserves the redox energy in a proton gradient.</text>
</comment>
<dbReference type="Pfam" id="PF00507">
    <property type="entry name" value="Oxidored_q4"/>
    <property type="match status" value="1"/>
</dbReference>
<dbReference type="InterPro" id="IPR038430">
    <property type="entry name" value="NDAH_ubi_oxred_su3_sf"/>
</dbReference>
<dbReference type="STRING" id="653733.Selin_0606"/>
<evidence type="ECO:0000256" key="4">
    <source>
        <dbReference type="ARBA" id="ARBA00022692"/>
    </source>
</evidence>
<comment type="similarity">
    <text evidence="2 7 8">Belongs to the complex I subunit 3 family.</text>
</comment>
<dbReference type="GO" id="GO:0030964">
    <property type="term" value="C:NADH dehydrogenase complex"/>
    <property type="evidence" value="ECO:0007669"/>
    <property type="project" value="TreeGrafter"/>
</dbReference>
<reference evidence="9 10" key="1">
    <citation type="submission" date="2010-12" db="EMBL/GenBank/DDBJ databases">
        <title>Complete sequence of Desulfurispirillum indicum S5.</title>
        <authorList>
            <consortium name="US DOE Joint Genome Institute"/>
            <person name="Lucas S."/>
            <person name="Copeland A."/>
            <person name="Lapidus A."/>
            <person name="Cheng J.-F."/>
            <person name="Goodwin L."/>
            <person name="Pitluck S."/>
            <person name="Chertkov O."/>
            <person name="Held B."/>
            <person name="Detter J.C."/>
            <person name="Han C."/>
            <person name="Tapia R."/>
            <person name="Land M."/>
            <person name="Hauser L."/>
            <person name="Kyrpides N."/>
            <person name="Ivanova N."/>
            <person name="Mikhailova N."/>
            <person name="Haggblom M."/>
            <person name="Rauschenbach I."/>
            <person name="Bini E."/>
            <person name="Woyke T."/>
        </authorList>
    </citation>
    <scope>NUCLEOTIDE SEQUENCE [LARGE SCALE GENOMIC DNA]</scope>
    <source>
        <strain evidence="10">ATCC BAA-1389 / DSM 22839 / S5</strain>
    </source>
</reference>
<keyword evidence="7 9" id="KW-0830">Ubiquinone</keyword>
<dbReference type="GO" id="GO:0005886">
    <property type="term" value="C:plasma membrane"/>
    <property type="evidence" value="ECO:0007669"/>
    <property type="project" value="UniProtKB-SubCell"/>
</dbReference>
<keyword evidence="10" id="KW-1185">Reference proteome</keyword>
<dbReference type="GO" id="GO:0008137">
    <property type="term" value="F:NADH dehydrogenase (ubiquinone) activity"/>
    <property type="evidence" value="ECO:0007669"/>
    <property type="project" value="InterPro"/>
</dbReference>
<dbReference type="Gene3D" id="1.20.58.1610">
    <property type="entry name" value="NADH:ubiquinone/plastoquinone oxidoreductase, chain 3"/>
    <property type="match status" value="1"/>
</dbReference>
<accession>E6W122</accession>
<evidence type="ECO:0000256" key="1">
    <source>
        <dbReference type="ARBA" id="ARBA00004141"/>
    </source>
</evidence>
<dbReference type="HOGENOM" id="CLU_119549_1_1_0"/>
<evidence type="ECO:0000256" key="5">
    <source>
        <dbReference type="ARBA" id="ARBA00022989"/>
    </source>
</evidence>
<keyword evidence="7" id="KW-1003">Cell membrane</keyword>
<organism evidence="9 10">
    <name type="scientific">Desulfurispirillum indicum (strain ATCC BAA-1389 / DSM 22839 / S5)</name>
    <dbReference type="NCBI Taxonomy" id="653733"/>
    <lineage>
        <taxon>Bacteria</taxon>
        <taxon>Pseudomonadati</taxon>
        <taxon>Chrysiogenota</taxon>
        <taxon>Chrysiogenia</taxon>
        <taxon>Chrysiogenales</taxon>
        <taxon>Chrysiogenaceae</taxon>
        <taxon>Desulfurispirillum</taxon>
    </lineage>
</organism>
<dbReference type="PANTHER" id="PTHR11058:SF9">
    <property type="entry name" value="NADH-UBIQUINONE OXIDOREDUCTASE CHAIN 3"/>
    <property type="match status" value="1"/>
</dbReference>